<comment type="caution">
    <text evidence="7">The sequence shown here is derived from an EMBL/GenBank/DDBJ whole genome shotgun (WGS) entry which is preliminary data.</text>
</comment>
<dbReference type="InterPro" id="IPR051794">
    <property type="entry name" value="PG_Endopeptidase_C40"/>
</dbReference>
<evidence type="ECO:0000313" key="8">
    <source>
        <dbReference type="Proteomes" id="UP001500668"/>
    </source>
</evidence>
<organism evidence="7 8">
    <name type="scientific">Streptomyces crystallinus</name>
    <dbReference type="NCBI Taxonomy" id="68191"/>
    <lineage>
        <taxon>Bacteria</taxon>
        <taxon>Bacillati</taxon>
        <taxon>Actinomycetota</taxon>
        <taxon>Actinomycetes</taxon>
        <taxon>Kitasatosporales</taxon>
        <taxon>Streptomycetaceae</taxon>
        <taxon>Streptomyces</taxon>
    </lineage>
</organism>
<evidence type="ECO:0000313" key="7">
    <source>
        <dbReference type="EMBL" id="GAA0617389.1"/>
    </source>
</evidence>
<dbReference type="InterPro" id="IPR038765">
    <property type="entry name" value="Papain-like_cys_pep_sf"/>
</dbReference>
<feature type="signal peptide" evidence="5">
    <location>
        <begin position="1"/>
        <end position="19"/>
    </location>
</feature>
<protein>
    <submittedName>
        <fullName evidence="7">C40 family peptidase</fullName>
    </submittedName>
</protein>
<evidence type="ECO:0000256" key="5">
    <source>
        <dbReference type="SAM" id="SignalP"/>
    </source>
</evidence>
<keyword evidence="5" id="KW-0732">Signal</keyword>
<dbReference type="Proteomes" id="UP001500668">
    <property type="component" value="Unassembled WGS sequence"/>
</dbReference>
<accession>A0ABP3RUB6</accession>
<dbReference type="EMBL" id="BAAACA010000038">
    <property type="protein sequence ID" value="GAA0617389.1"/>
    <property type="molecule type" value="Genomic_DNA"/>
</dbReference>
<evidence type="ECO:0000256" key="2">
    <source>
        <dbReference type="ARBA" id="ARBA00022670"/>
    </source>
</evidence>
<sequence length="319" mass="33709">MPLALVGSLSAAARGAAMADISCATGLGGSALTAADSHPAFGLSAEQTGNAKTIIATGDAIGVPVRGQVVAIATALQESGLRNLSYGDRDSLGLFQQRPSQGWGTVAQIMDPVYSARKFYEHLLKVRGWQSMPVTVAAQAVQRSGFPTAYARHESTAVNVVASLRRGGVQQIDFRGCTPVGLPPATQASGYVAVALQQVGKPYEWGATGPHSFDCSGLIVYAWRRTGYDLSVRTSQEMYNVSVPVRAGQERTGDLIFSGFGRQGTAGPGHVLIVVRPGVAVEAPRTGLDVRVRAYDPARENLRFGRLPRSQMRPTTAQV</sequence>
<feature type="domain" description="NlpC/P60" evidence="6">
    <location>
        <begin position="185"/>
        <end position="316"/>
    </location>
</feature>
<dbReference type="PANTHER" id="PTHR47359">
    <property type="entry name" value="PEPTIDOGLYCAN DL-ENDOPEPTIDASE CWLO"/>
    <property type="match status" value="1"/>
</dbReference>
<name>A0ABP3RUB6_9ACTN</name>
<gene>
    <name evidence="7" type="ORF">GCM10010394_54470</name>
</gene>
<dbReference type="InterPro" id="IPR000064">
    <property type="entry name" value="NLP_P60_dom"/>
</dbReference>
<dbReference type="PROSITE" id="PS51935">
    <property type="entry name" value="NLPC_P60"/>
    <property type="match status" value="1"/>
</dbReference>
<keyword evidence="2" id="KW-0645">Protease</keyword>
<comment type="similarity">
    <text evidence="1">Belongs to the peptidase C40 family.</text>
</comment>
<keyword evidence="4" id="KW-0788">Thiol protease</keyword>
<evidence type="ECO:0000259" key="6">
    <source>
        <dbReference type="PROSITE" id="PS51935"/>
    </source>
</evidence>
<dbReference type="SUPFAM" id="SSF54001">
    <property type="entry name" value="Cysteine proteinases"/>
    <property type="match status" value="1"/>
</dbReference>
<evidence type="ECO:0000256" key="4">
    <source>
        <dbReference type="ARBA" id="ARBA00022807"/>
    </source>
</evidence>
<dbReference type="Gene3D" id="3.90.1720.10">
    <property type="entry name" value="endopeptidase domain like (from Nostoc punctiforme)"/>
    <property type="match status" value="1"/>
</dbReference>
<dbReference type="PANTHER" id="PTHR47359:SF3">
    <property type="entry name" value="NLP_P60 DOMAIN-CONTAINING PROTEIN-RELATED"/>
    <property type="match status" value="1"/>
</dbReference>
<keyword evidence="8" id="KW-1185">Reference proteome</keyword>
<evidence type="ECO:0000256" key="3">
    <source>
        <dbReference type="ARBA" id="ARBA00022801"/>
    </source>
</evidence>
<reference evidence="8" key="1">
    <citation type="journal article" date="2019" name="Int. J. Syst. Evol. Microbiol.">
        <title>The Global Catalogue of Microorganisms (GCM) 10K type strain sequencing project: providing services to taxonomists for standard genome sequencing and annotation.</title>
        <authorList>
            <consortium name="The Broad Institute Genomics Platform"/>
            <consortium name="The Broad Institute Genome Sequencing Center for Infectious Disease"/>
            <person name="Wu L."/>
            <person name="Ma J."/>
        </authorList>
    </citation>
    <scope>NUCLEOTIDE SEQUENCE [LARGE SCALE GENOMIC DNA]</scope>
    <source>
        <strain evidence="8">JCM 5067</strain>
    </source>
</reference>
<proteinExistence type="inferred from homology"/>
<feature type="chain" id="PRO_5046375055" evidence="5">
    <location>
        <begin position="20"/>
        <end position="319"/>
    </location>
</feature>
<dbReference type="Pfam" id="PF00877">
    <property type="entry name" value="NLPC_P60"/>
    <property type="match status" value="1"/>
</dbReference>
<keyword evidence="3" id="KW-0378">Hydrolase</keyword>
<evidence type="ECO:0000256" key="1">
    <source>
        <dbReference type="ARBA" id="ARBA00007074"/>
    </source>
</evidence>